<accession>A0A7C4EJ74</accession>
<keyword evidence="1" id="KW-1133">Transmembrane helix</keyword>
<gene>
    <name evidence="2" type="ORF">ENR59_10610</name>
</gene>
<reference evidence="2" key="1">
    <citation type="journal article" date="2020" name="mSystems">
        <title>Genome- and Community-Level Interaction Insights into Carbon Utilization and Element Cycling Functions of Hydrothermarchaeota in Hydrothermal Sediment.</title>
        <authorList>
            <person name="Zhou Z."/>
            <person name="Liu Y."/>
            <person name="Xu W."/>
            <person name="Pan J."/>
            <person name="Luo Z.H."/>
            <person name="Li M."/>
        </authorList>
    </citation>
    <scope>NUCLEOTIDE SEQUENCE [LARGE SCALE GENOMIC DNA]</scope>
    <source>
        <strain evidence="2">SpSt-413</strain>
    </source>
</reference>
<protein>
    <submittedName>
        <fullName evidence="2">CcmD family protein</fullName>
    </submittedName>
</protein>
<dbReference type="NCBIfam" id="TIGR04391">
    <property type="entry name" value="CcmD_alt_fam"/>
    <property type="match status" value="1"/>
</dbReference>
<dbReference type="AlphaFoldDB" id="A0A7C4EJ74"/>
<dbReference type="InterPro" id="IPR030888">
    <property type="entry name" value="Put_ccm"/>
</dbReference>
<evidence type="ECO:0000256" key="1">
    <source>
        <dbReference type="SAM" id="Phobius"/>
    </source>
</evidence>
<name>A0A7C4EJ74_9BACT</name>
<evidence type="ECO:0000313" key="2">
    <source>
        <dbReference type="EMBL" id="HGG93384.1"/>
    </source>
</evidence>
<feature type="transmembrane region" description="Helical" evidence="1">
    <location>
        <begin position="6"/>
        <end position="27"/>
    </location>
</feature>
<keyword evidence="1" id="KW-0812">Transmembrane</keyword>
<proteinExistence type="predicted"/>
<dbReference type="EMBL" id="DSRP01000737">
    <property type="protein sequence ID" value="HGG93384.1"/>
    <property type="molecule type" value="Genomic_DNA"/>
</dbReference>
<organism evidence="2">
    <name type="scientific">Fundidesulfovibrio putealis</name>
    <dbReference type="NCBI Taxonomy" id="270496"/>
    <lineage>
        <taxon>Bacteria</taxon>
        <taxon>Pseudomonadati</taxon>
        <taxon>Thermodesulfobacteriota</taxon>
        <taxon>Desulfovibrionia</taxon>
        <taxon>Desulfovibrionales</taxon>
        <taxon>Desulfovibrionaceae</taxon>
        <taxon>Fundidesulfovibrio</taxon>
    </lineage>
</organism>
<comment type="caution">
    <text evidence="2">The sequence shown here is derived from an EMBL/GenBank/DDBJ whole genome shotgun (WGS) entry which is preliminary data.</text>
</comment>
<keyword evidence="1" id="KW-0472">Membrane</keyword>
<sequence>MGKESYLLAANVVVWIGLCGYLAFVATRQKRLERRLKHLETLNDD</sequence>